<evidence type="ECO:0000256" key="1">
    <source>
        <dbReference type="SAM" id="SignalP"/>
    </source>
</evidence>
<protein>
    <recommendedName>
        <fullName evidence="4">Lipoprotein</fullName>
    </recommendedName>
</protein>
<dbReference type="Proteomes" id="UP000321168">
    <property type="component" value="Unassembled WGS sequence"/>
</dbReference>
<accession>A0A5C6V8D8</accession>
<evidence type="ECO:0000313" key="3">
    <source>
        <dbReference type="Proteomes" id="UP000321168"/>
    </source>
</evidence>
<reference evidence="2 3" key="1">
    <citation type="submission" date="2019-08" db="EMBL/GenBank/DDBJ databases">
        <title>Genome of Luteibaculum oceani JCM 18817.</title>
        <authorList>
            <person name="Bowman J.P."/>
        </authorList>
    </citation>
    <scope>NUCLEOTIDE SEQUENCE [LARGE SCALE GENOMIC DNA]</scope>
    <source>
        <strain evidence="2 3">JCM 18817</strain>
    </source>
</reference>
<name>A0A5C6V8D8_9FLAO</name>
<keyword evidence="1" id="KW-0732">Signal</keyword>
<keyword evidence="3" id="KW-1185">Reference proteome</keyword>
<comment type="caution">
    <text evidence="2">The sequence shown here is derived from an EMBL/GenBank/DDBJ whole genome shotgun (WGS) entry which is preliminary data.</text>
</comment>
<dbReference type="RefSeq" id="WP_147013489.1">
    <property type="nucleotide sequence ID" value="NZ_VORB01000003.1"/>
</dbReference>
<feature type="signal peptide" evidence="1">
    <location>
        <begin position="1"/>
        <end position="20"/>
    </location>
</feature>
<proteinExistence type="predicted"/>
<organism evidence="2 3">
    <name type="scientific">Luteibaculum oceani</name>
    <dbReference type="NCBI Taxonomy" id="1294296"/>
    <lineage>
        <taxon>Bacteria</taxon>
        <taxon>Pseudomonadati</taxon>
        <taxon>Bacteroidota</taxon>
        <taxon>Flavobacteriia</taxon>
        <taxon>Flavobacteriales</taxon>
        <taxon>Luteibaculaceae</taxon>
        <taxon>Luteibaculum</taxon>
    </lineage>
</organism>
<evidence type="ECO:0008006" key="4">
    <source>
        <dbReference type="Google" id="ProtNLM"/>
    </source>
</evidence>
<dbReference type="PROSITE" id="PS51257">
    <property type="entry name" value="PROKAR_LIPOPROTEIN"/>
    <property type="match status" value="1"/>
</dbReference>
<feature type="chain" id="PRO_5022820698" description="Lipoprotein" evidence="1">
    <location>
        <begin position="21"/>
        <end position="264"/>
    </location>
</feature>
<evidence type="ECO:0000313" key="2">
    <source>
        <dbReference type="EMBL" id="TXC81613.1"/>
    </source>
</evidence>
<dbReference type="AlphaFoldDB" id="A0A5C6V8D8"/>
<dbReference type="EMBL" id="VORB01000003">
    <property type="protein sequence ID" value="TXC81613.1"/>
    <property type="molecule type" value="Genomic_DNA"/>
</dbReference>
<sequence>MQVQGKYRLILLLFAVFFLACEKEQFQDDIAKTSTNFETAPVPAPINCPAEENADKNADQYSEESSAVYKNKGNTSKIAIDLDFDGKNDLEIQLVSYFLEGRANNETLRITYLNKSWEGVYEVHKEEIKYCNNPKSIKGSVSYKSKQQNFECSGTPGAEIQKKAYLKRLDDLSDRNLPTAGNIQILAQTFTETTDKGRYVKSYHSGPWIQNSGKLLFKNTQGDYAFVALCVPLYTEFVNGINYYHINHFQILNHGLISADKGGI</sequence>
<gene>
    <name evidence="2" type="ORF">FRX97_03575</name>
</gene>